<dbReference type="Proteomes" id="UP000460412">
    <property type="component" value="Unassembled WGS sequence"/>
</dbReference>
<dbReference type="GO" id="GO:0005524">
    <property type="term" value="F:ATP binding"/>
    <property type="evidence" value="ECO:0007669"/>
    <property type="project" value="UniProtKB-UniRule"/>
</dbReference>
<accession>A0A7X3MEW0</accession>
<name>A0A7X3MEW0_9FIRM</name>
<dbReference type="GO" id="GO:0046872">
    <property type="term" value="F:metal ion binding"/>
    <property type="evidence" value="ECO:0007669"/>
    <property type="project" value="InterPro"/>
</dbReference>
<dbReference type="Gene3D" id="3.30.1490.20">
    <property type="entry name" value="ATP-grasp fold, A domain"/>
    <property type="match status" value="1"/>
</dbReference>
<keyword evidence="1" id="KW-0547">Nucleotide-binding</keyword>
<dbReference type="EMBL" id="WUQX01000001">
    <property type="protein sequence ID" value="MXP75113.1"/>
    <property type="molecule type" value="Genomic_DNA"/>
</dbReference>
<sequence length="390" mass="45520">MSLNEIAKGKRVLILEGYCKQCLPFIRGFKKLGCEVTVLCHTKLDCGYVSRLPDHRIIGICDLKRPKESEQYIIKLIKTGKFDLVYPLFDFSARILAHNKEKLSKYAVIYANEKDIFDRANDKNEVMRVCMKNHIPCPRTLFDVKTMREIEAGHLEFPIIIKPRRMYGARGYHRFDSLDEMYRYVRQRGINLSDYVVQEFIPEGSRVMGANIFINHEGKIKSSYLYICEHVYPEDGGTSTLNAILERDDIRKNCERLVKLMKLRGEVGVDLMLDSRDNIGKVIEINVRPVHGVAVGFFFGVDNARQVMEDAYDLPVTRMKINRTDTAVRIGQTDILWFLKSPDRFRRSPRKLGYKHVKEQMFFWDDPLPWLAFLISGVKDYRKKMLEKTQ</sequence>
<proteinExistence type="predicted"/>
<evidence type="ECO:0000259" key="2">
    <source>
        <dbReference type="PROSITE" id="PS50975"/>
    </source>
</evidence>
<dbReference type="InterPro" id="IPR011761">
    <property type="entry name" value="ATP-grasp"/>
</dbReference>
<keyword evidence="4" id="KW-1185">Reference proteome</keyword>
<dbReference type="Gene3D" id="3.30.470.20">
    <property type="entry name" value="ATP-grasp fold, B domain"/>
    <property type="match status" value="1"/>
</dbReference>
<gene>
    <name evidence="3" type="ORF">GN277_06880</name>
</gene>
<dbReference type="SUPFAM" id="SSF56059">
    <property type="entry name" value="Glutathione synthetase ATP-binding domain-like"/>
    <property type="match status" value="1"/>
</dbReference>
<dbReference type="InterPro" id="IPR003806">
    <property type="entry name" value="ATP-grasp_PylC-type"/>
</dbReference>
<feature type="domain" description="ATP-grasp" evidence="2">
    <location>
        <begin position="127"/>
        <end position="312"/>
    </location>
</feature>
<dbReference type="Pfam" id="PF02655">
    <property type="entry name" value="ATP-grasp_3"/>
    <property type="match status" value="1"/>
</dbReference>
<protein>
    <submittedName>
        <fullName evidence="3">ATP-grasp domain-containing protein</fullName>
    </submittedName>
</protein>
<dbReference type="InterPro" id="IPR013815">
    <property type="entry name" value="ATP_grasp_subdomain_1"/>
</dbReference>
<evidence type="ECO:0000313" key="4">
    <source>
        <dbReference type="Proteomes" id="UP000460412"/>
    </source>
</evidence>
<comment type="caution">
    <text evidence="3">The sequence shown here is derived from an EMBL/GenBank/DDBJ whole genome shotgun (WGS) entry which is preliminary data.</text>
</comment>
<organism evidence="3 4">
    <name type="scientific">Sporofaciens musculi</name>
    <dbReference type="NCBI Taxonomy" id="2681861"/>
    <lineage>
        <taxon>Bacteria</taxon>
        <taxon>Bacillati</taxon>
        <taxon>Bacillota</taxon>
        <taxon>Clostridia</taxon>
        <taxon>Lachnospirales</taxon>
        <taxon>Lachnospiraceae</taxon>
        <taxon>Sporofaciens</taxon>
    </lineage>
</organism>
<dbReference type="AlphaFoldDB" id="A0A7X3MEW0"/>
<reference evidence="3 4" key="1">
    <citation type="submission" date="2019-12" db="EMBL/GenBank/DDBJ databases">
        <title>Sporaefaciens musculi gen. nov., sp. nov., a novel bacterium isolated from the caecum of an obese mouse.</title>
        <authorList>
            <person name="Rasmussen T.S."/>
            <person name="Streidl T."/>
            <person name="Hitch T.C.A."/>
            <person name="Wortmann E."/>
            <person name="Deptula P."/>
            <person name="Hansen M."/>
            <person name="Nielsen D.S."/>
            <person name="Clavel T."/>
            <person name="Vogensen F.K."/>
        </authorList>
    </citation>
    <scope>NUCLEOTIDE SEQUENCE [LARGE SCALE GENOMIC DNA]</scope>
    <source>
        <strain evidence="3 4">WCA-9-b2</strain>
    </source>
</reference>
<dbReference type="PROSITE" id="PS50975">
    <property type="entry name" value="ATP_GRASP"/>
    <property type="match status" value="1"/>
</dbReference>
<evidence type="ECO:0000256" key="1">
    <source>
        <dbReference type="PROSITE-ProRule" id="PRU00409"/>
    </source>
</evidence>
<keyword evidence="1" id="KW-0067">ATP-binding</keyword>
<evidence type="ECO:0000313" key="3">
    <source>
        <dbReference type="EMBL" id="MXP75113.1"/>
    </source>
</evidence>
<dbReference type="RefSeq" id="WP_159750422.1">
    <property type="nucleotide sequence ID" value="NZ_WUQX01000001.1"/>
</dbReference>